<sequence>MSAFGDAFGSSLASSLGGGIVGAGLNAVGGIASAIGAGRQYRYQKKLMDRAYNQQVEFWNKQNEYNSPTAQMQRLSDANLNPHLIYSNGASGLTAQGVSTPSAGSATEGAHMNLASGVGAGNAMAYKGYEMMPAEMENISSDTALKNANTSRALAEAAGILSRNKWIDPISEATLKDLHEGIRKKAAEATGQEQENSLFEMRREELDARIRNIGADTKLKSSIKSYYDESATNLREMRPAQIAQIWSQIRKNNSDVRRNNVLNGLTEYQVVDICQSWTKIGAEINKIDSETELTKWMTAFYPWLTSSQIAANAGSLLKVVVEVAELVASRGASAAAKTVTKTTIPNLYGSDGKPISTTTITR</sequence>
<dbReference type="EMBL" id="OM869681">
    <property type="protein sequence ID" value="UPW41851.1"/>
    <property type="molecule type" value="Genomic_DNA"/>
</dbReference>
<protein>
    <submittedName>
        <fullName evidence="2">DNA pilot protein</fullName>
    </submittedName>
</protein>
<organism evidence="2">
    <name type="scientific">Peromfec virus RodF5_8</name>
    <dbReference type="NCBI Taxonomy" id="2929344"/>
    <lineage>
        <taxon>Viruses</taxon>
        <taxon>Monodnaviria</taxon>
        <taxon>Sangervirae</taxon>
        <taxon>Phixviricota</taxon>
        <taxon>Malgrandaviricetes</taxon>
        <taxon>Petitvirales</taxon>
        <taxon>Microviridae</taxon>
    </lineage>
</organism>
<keyword evidence="1" id="KW-1133">Transmembrane helix</keyword>
<evidence type="ECO:0000313" key="2">
    <source>
        <dbReference type="EMBL" id="UPW41851.1"/>
    </source>
</evidence>
<evidence type="ECO:0000256" key="1">
    <source>
        <dbReference type="SAM" id="Phobius"/>
    </source>
</evidence>
<keyword evidence="1" id="KW-0812">Transmembrane</keyword>
<keyword evidence="1" id="KW-0472">Membrane</keyword>
<accession>A0A976N2G5</accession>
<feature type="transmembrane region" description="Helical" evidence="1">
    <location>
        <begin position="12"/>
        <end position="38"/>
    </location>
</feature>
<proteinExistence type="predicted"/>
<name>A0A976N2G5_9VIRU</name>
<reference evidence="2" key="1">
    <citation type="submission" date="2022-02" db="EMBL/GenBank/DDBJ databases">
        <title>Towards deciphering the DNA virus diversity associated with rodent species in the families Cricetidae and Heteromyidae.</title>
        <authorList>
            <person name="Lund M."/>
            <person name="Larsen B.B."/>
            <person name="Gryseels S."/>
            <person name="Kraberger S."/>
            <person name="Rowsey D.M."/>
            <person name="Steger L."/>
            <person name="Yule K.M."/>
            <person name="Upham N.S."/>
            <person name="Worobey M."/>
            <person name="Van Doorslaer K."/>
            <person name="Varsani A."/>
        </authorList>
    </citation>
    <scope>NUCLEOTIDE SEQUENCE</scope>
    <source>
        <strain evidence="2">NeonRodF5_8</strain>
    </source>
</reference>